<feature type="binding site" evidence="2">
    <location>
        <begin position="515"/>
        <end position="516"/>
    </location>
    <ligand>
        <name>L-glutamate</name>
        <dbReference type="ChEBI" id="CHEBI:29985"/>
    </ligand>
</feature>
<comment type="function">
    <text evidence="3">Gamma-glutamyltransferase.</text>
</comment>
<comment type="catalytic activity">
    <reaction evidence="3">
        <text>glutathione + H2O = L-cysteinylglycine + L-glutamate</text>
        <dbReference type="Rhea" id="RHEA:28807"/>
        <dbReference type="ChEBI" id="CHEBI:15377"/>
        <dbReference type="ChEBI" id="CHEBI:29985"/>
        <dbReference type="ChEBI" id="CHEBI:57925"/>
        <dbReference type="ChEBI" id="CHEBI:61694"/>
        <dbReference type="EC" id="3.4.19.13"/>
    </reaction>
</comment>
<evidence type="ECO:0000256" key="1">
    <source>
        <dbReference type="PIRSR" id="PIRSR600101-1"/>
    </source>
</evidence>
<feature type="binding site" evidence="2">
    <location>
        <position position="487"/>
    </location>
    <ligand>
        <name>L-glutamate</name>
        <dbReference type="ChEBI" id="CHEBI:29985"/>
    </ligand>
</feature>
<comment type="catalytic activity">
    <reaction evidence="3">
        <text>an S-substituted glutathione + H2O = an S-substituted L-cysteinylglycine + L-glutamate</text>
        <dbReference type="Rhea" id="RHEA:59468"/>
        <dbReference type="ChEBI" id="CHEBI:15377"/>
        <dbReference type="ChEBI" id="CHEBI:29985"/>
        <dbReference type="ChEBI" id="CHEBI:90779"/>
        <dbReference type="ChEBI" id="CHEBI:143103"/>
        <dbReference type="EC" id="3.4.19.13"/>
    </reaction>
</comment>
<dbReference type="GO" id="GO:0005886">
    <property type="term" value="C:plasma membrane"/>
    <property type="evidence" value="ECO:0007669"/>
    <property type="project" value="TreeGrafter"/>
</dbReference>
<dbReference type="EC" id="2.3.2.2" evidence="3"/>
<dbReference type="AlphaFoldDB" id="A0A7R7XMF7"/>
<dbReference type="EC" id="3.4.19.13" evidence="3"/>
<dbReference type="InterPro" id="IPR000101">
    <property type="entry name" value="GGT_peptidase"/>
</dbReference>
<keyword evidence="3" id="KW-0378">Hydrolase</keyword>
<dbReference type="Proteomes" id="UP000654913">
    <property type="component" value="Chromosome 4"/>
</dbReference>
<reference evidence="4" key="2">
    <citation type="submission" date="2021-02" db="EMBL/GenBank/DDBJ databases">
        <title>Aspergillus puulaauensis MK2 genome sequence.</title>
        <authorList>
            <person name="Futagami T."/>
            <person name="Mori K."/>
            <person name="Kadooka C."/>
            <person name="Tanaka T."/>
        </authorList>
    </citation>
    <scope>NUCLEOTIDE SEQUENCE</scope>
    <source>
        <strain evidence="4">MK2</strain>
    </source>
</reference>
<dbReference type="Gene3D" id="3.60.20.40">
    <property type="match status" value="1"/>
</dbReference>
<keyword evidence="5" id="KW-1185">Reference proteome</keyword>
<sequence>MQGCRVPDVEKQPLFSNRDSHLSGPADSSLFHNKAGTSPLPTMSRVLKLSLCTTLLLVLLVVHLPSVVPSPVDYDSSDRYFRQHERSRYGHVQAGVQAGKRGAVASESAICSRHGTDIILMGGNAADAMVATMLCVGVVGMYHSGIGGGGFMLVKAPNGTFEYIDFRETAPAAAFEEMFDNNTKASTLGGLASGVPGELRGLEYLHNKYGTLPWSVVVQPAVRTARYGFPVGADTVRYMDSAVSGDGVDNFLVNDPSWAIDFAPNGTRVQLGDTITRKRYADTLETIGSEGPDAFYEGPIAEATIRALQKANGTMTLEDLNGYKAVLRNISQIDYRGYRVTSTTTPSSGTVVLNMLKVLDTYEPLFGPDNVNLSTHRMDEAMRFGYGLRTVLGDPEFVEGVSEYEKDMLKKQTVDDIRRKISDLRTQNVSAYDPAGFESLDTPGTSHIATVDHSGLAISAITTINLLFGSKLVVPETGIIMNNEMDDFSIPNSSNSFGYIPSESNFIRPHKRPLSSCTPAIVTHPNGTTFFLSGSAGGSRIITATVQNIIHAVDEGLSAAEALAKPRLHDQLVPNQVAFEYAYDNATVDFMRARGHNVTWMAPGTSTAQAIRVLANGTFDAAGEPRQLNSGGFAV</sequence>
<dbReference type="PANTHER" id="PTHR11686:SF62">
    <property type="entry name" value="GLUTATHIONE HYDROLASE"/>
    <property type="match status" value="1"/>
</dbReference>
<dbReference type="GO" id="GO:0103068">
    <property type="term" value="F:leukotriene C4 gamma-glutamyl transferase activity"/>
    <property type="evidence" value="ECO:0007669"/>
    <property type="project" value="UniProtKB-EC"/>
</dbReference>
<accession>A0A7R7XMF7</accession>
<comment type="pathway">
    <text evidence="3">Mycotoxin biosynthesis.</text>
</comment>
<evidence type="ECO:0000313" key="5">
    <source>
        <dbReference type="Proteomes" id="UP000654913"/>
    </source>
</evidence>
<dbReference type="PANTHER" id="PTHR11686">
    <property type="entry name" value="GAMMA GLUTAMYL TRANSPEPTIDASE"/>
    <property type="match status" value="1"/>
</dbReference>
<feature type="binding site" evidence="2">
    <location>
        <position position="167"/>
    </location>
    <ligand>
        <name>L-glutamate</name>
        <dbReference type="ChEBI" id="CHEBI:29985"/>
    </ligand>
</feature>
<keyword evidence="3" id="KW-0012">Acyltransferase</keyword>
<dbReference type="InterPro" id="IPR043138">
    <property type="entry name" value="GGT_lsub"/>
</dbReference>
<reference evidence="4" key="1">
    <citation type="submission" date="2021-01" db="EMBL/GenBank/DDBJ databases">
        <authorList>
            <consortium name="Aspergillus puulaauensis MK2 genome sequencing consortium"/>
            <person name="Kazuki M."/>
            <person name="Futagami T."/>
        </authorList>
    </citation>
    <scope>NUCLEOTIDE SEQUENCE</scope>
    <source>
        <strain evidence="4">MK2</strain>
    </source>
</reference>
<dbReference type="GeneID" id="64974237"/>
<dbReference type="Gene3D" id="1.10.246.130">
    <property type="match status" value="1"/>
</dbReference>
<dbReference type="FunFam" id="1.10.246.130:FF:000006">
    <property type="entry name" value="Gamma-glutamyltranspeptidase"/>
    <property type="match status" value="1"/>
</dbReference>
<dbReference type="NCBIfam" id="TIGR00066">
    <property type="entry name" value="g_glut_trans"/>
    <property type="match status" value="1"/>
</dbReference>
<evidence type="ECO:0000256" key="3">
    <source>
        <dbReference type="RuleBase" id="RU368068"/>
    </source>
</evidence>
<dbReference type="KEGG" id="apuu:APUU_40676S"/>
<name>A0A7R7XMF7_9EURO</name>
<dbReference type="SUPFAM" id="SSF56235">
    <property type="entry name" value="N-terminal nucleophile aminohydrolases (Ntn hydrolases)"/>
    <property type="match status" value="1"/>
</dbReference>
<comment type="catalytic activity">
    <reaction evidence="3">
        <text>an N-terminal (5-L-glutamyl)-[peptide] + an alpha-amino acid = 5-L-glutamyl amino acid + an N-terminal L-alpha-aminoacyl-[peptide]</text>
        <dbReference type="Rhea" id="RHEA:23904"/>
        <dbReference type="Rhea" id="RHEA-COMP:9780"/>
        <dbReference type="Rhea" id="RHEA-COMP:9795"/>
        <dbReference type="ChEBI" id="CHEBI:77644"/>
        <dbReference type="ChEBI" id="CHEBI:78597"/>
        <dbReference type="ChEBI" id="CHEBI:78599"/>
        <dbReference type="ChEBI" id="CHEBI:78608"/>
        <dbReference type="EC" id="2.3.2.2"/>
    </reaction>
</comment>
<feature type="binding site" evidence="2">
    <location>
        <begin position="463"/>
        <end position="465"/>
    </location>
    <ligand>
        <name>L-glutamate</name>
        <dbReference type="ChEBI" id="CHEBI:29985"/>
    </ligand>
</feature>
<dbReference type="RefSeq" id="XP_041556426.1">
    <property type="nucleotide sequence ID" value="XM_041703775.1"/>
</dbReference>
<organism evidence="4 5">
    <name type="scientific">Aspergillus puulaauensis</name>
    <dbReference type="NCBI Taxonomy" id="1220207"/>
    <lineage>
        <taxon>Eukaryota</taxon>
        <taxon>Fungi</taxon>
        <taxon>Dikarya</taxon>
        <taxon>Ascomycota</taxon>
        <taxon>Pezizomycotina</taxon>
        <taxon>Eurotiomycetes</taxon>
        <taxon>Eurotiomycetidae</taxon>
        <taxon>Eurotiales</taxon>
        <taxon>Aspergillaceae</taxon>
        <taxon>Aspergillus</taxon>
    </lineage>
</organism>
<dbReference type="OrthoDB" id="1081007at2759"/>
<dbReference type="GO" id="GO:0006751">
    <property type="term" value="P:glutathione catabolic process"/>
    <property type="evidence" value="ECO:0007669"/>
    <property type="project" value="UniProtKB-UniRule"/>
</dbReference>
<dbReference type="EMBL" id="AP024446">
    <property type="protein sequence ID" value="BCS24232.1"/>
    <property type="molecule type" value="Genomic_DNA"/>
</dbReference>
<evidence type="ECO:0000313" key="4">
    <source>
        <dbReference type="EMBL" id="BCS24232.1"/>
    </source>
</evidence>
<dbReference type="PRINTS" id="PR01210">
    <property type="entry name" value="GGTRANSPTASE"/>
</dbReference>
<evidence type="ECO:0000256" key="2">
    <source>
        <dbReference type="PIRSR" id="PIRSR600101-2"/>
    </source>
</evidence>
<feature type="active site" description="Nucleophile" evidence="1">
    <location>
        <position position="445"/>
    </location>
</feature>
<dbReference type="Pfam" id="PF01019">
    <property type="entry name" value="G_glu_transpept"/>
    <property type="match status" value="1"/>
</dbReference>
<keyword evidence="3" id="KW-0808">Transferase</keyword>
<feature type="binding site" evidence="2">
    <location>
        <position position="538"/>
    </location>
    <ligand>
        <name>L-glutamate</name>
        <dbReference type="ChEBI" id="CHEBI:29985"/>
    </ligand>
</feature>
<dbReference type="GO" id="GO:0036374">
    <property type="term" value="F:glutathione hydrolase activity"/>
    <property type="evidence" value="ECO:0007669"/>
    <property type="project" value="UniProtKB-UniRule"/>
</dbReference>
<dbReference type="FunFam" id="3.60.20.40:FF:000008">
    <property type="entry name" value="Gamma-glutamyltranspeptidase (Eurofung)"/>
    <property type="match status" value="1"/>
</dbReference>
<dbReference type="InterPro" id="IPR043137">
    <property type="entry name" value="GGT_ssub_C"/>
</dbReference>
<dbReference type="InterPro" id="IPR029055">
    <property type="entry name" value="Ntn_hydrolases_N"/>
</dbReference>
<proteinExistence type="predicted"/>
<gene>
    <name evidence="4" type="ORF">APUU_40676S</name>
</gene>
<protein>
    <recommendedName>
        <fullName evidence="3">Glutathione hydrolase</fullName>
        <ecNumber evidence="3">2.3.2.2</ecNumber>
        <ecNumber evidence="3">3.4.19.13</ecNumber>
    </recommendedName>
    <alternativeName>
        <fullName evidence="3">Gamma-glutamyltransferase</fullName>
    </alternativeName>
</protein>